<name>A0A2S8FFS1_9BACT</name>
<dbReference type="Proteomes" id="UP000238322">
    <property type="component" value="Unassembled WGS sequence"/>
</dbReference>
<dbReference type="InterPro" id="IPR019734">
    <property type="entry name" value="TPR_rpt"/>
</dbReference>
<dbReference type="SMART" id="SM00028">
    <property type="entry name" value="TPR"/>
    <property type="match status" value="2"/>
</dbReference>
<dbReference type="EMBL" id="PUHY01000013">
    <property type="protein sequence ID" value="PQO31002.1"/>
    <property type="molecule type" value="Genomic_DNA"/>
</dbReference>
<protein>
    <submittedName>
        <fullName evidence="2">Scaffolding protein</fullName>
    </submittedName>
</protein>
<proteinExistence type="predicted"/>
<dbReference type="Pfam" id="PF14559">
    <property type="entry name" value="TPR_19"/>
    <property type="match status" value="1"/>
</dbReference>
<dbReference type="InterPro" id="IPR011990">
    <property type="entry name" value="TPR-like_helical_dom_sf"/>
</dbReference>
<dbReference type="OrthoDB" id="281483at2"/>
<evidence type="ECO:0000313" key="2">
    <source>
        <dbReference type="EMBL" id="PQO31002.1"/>
    </source>
</evidence>
<dbReference type="SUPFAM" id="SSF48452">
    <property type="entry name" value="TPR-like"/>
    <property type="match status" value="1"/>
</dbReference>
<feature type="repeat" description="TPR" evidence="1">
    <location>
        <begin position="4"/>
        <end position="37"/>
    </location>
</feature>
<accession>A0A2S8FFS1</accession>
<dbReference type="PROSITE" id="PS50005">
    <property type="entry name" value="TPR"/>
    <property type="match status" value="1"/>
</dbReference>
<gene>
    <name evidence="2" type="ORF">C5Y83_22655</name>
</gene>
<evidence type="ECO:0000313" key="3">
    <source>
        <dbReference type="Proteomes" id="UP000238322"/>
    </source>
</evidence>
<keyword evidence="1" id="KW-0802">TPR repeat</keyword>
<dbReference type="Gene3D" id="1.25.40.10">
    <property type="entry name" value="Tetratricopeptide repeat domain"/>
    <property type="match status" value="1"/>
</dbReference>
<dbReference type="RefSeq" id="WP_105332077.1">
    <property type="nucleotide sequence ID" value="NZ_PUHY01000013.1"/>
</dbReference>
<reference evidence="2 3" key="1">
    <citation type="submission" date="2018-02" db="EMBL/GenBank/DDBJ databases">
        <title>Comparative genomes isolates from brazilian mangrove.</title>
        <authorList>
            <person name="Araujo J.E."/>
            <person name="Taketani R.G."/>
            <person name="Silva M.C.P."/>
            <person name="Loureco M.V."/>
            <person name="Andreote F.D."/>
        </authorList>
    </citation>
    <scope>NUCLEOTIDE SEQUENCE [LARGE SCALE GENOMIC DNA]</scope>
    <source>
        <strain evidence="2 3">Hex-1 MGV</strain>
    </source>
</reference>
<organism evidence="2 3">
    <name type="scientific">Blastopirellula marina</name>
    <dbReference type="NCBI Taxonomy" id="124"/>
    <lineage>
        <taxon>Bacteria</taxon>
        <taxon>Pseudomonadati</taxon>
        <taxon>Planctomycetota</taxon>
        <taxon>Planctomycetia</taxon>
        <taxon>Pirellulales</taxon>
        <taxon>Pirellulaceae</taxon>
        <taxon>Blastopirellula</taxon>
    </lineage>
</organism>
<sequence>MSETSALYNEGEKLRDDGKYAEAVEKFQAVLAQKPDHVLSHMALAATYGNLGQFAEACQHAETACQLEPNESFNFVALSVTYQKAFEATRDPMYIEKAEQAKHHAAMTQGGM</sequence>
<dbReference type="AlphaFoldDB" id="A0A2S8FFS1"/>
<evidence type="ECO:0000256" key="1">
    <source>
        <dbReference type="PROSITE-ProRule" id="PRU00339"/>
    </source>
</evidence>
<comment type="caution">
    <text evidence="2">The sequence shown here is derived from an EMBL/GenBank/DDBJ whole genome shotgun (WGS) entry which is preliminary data.</text>
</comment>